<dbReference type="AlphaFoldDB" id="A0A0S2KC58"/>
<proteinExistence type="inferred from homology"/>
<dbReference type="HAMAP" id="MF_00378">
    <property type="entry name" value="Exonuc_7_L"/>
    <property type="match status" value="1"/>
</dbReference>
<keyword evidence="4 5" id="KW-0269">Exonuclease</keyword>
<gene>
    <name evidence="5" type="primary">xseA</name>
    <name evidence="10" type="ORF">PS2015_1226</name>
</gene>
<dbReference type="GO" id="GO:0003676">
    <property type="term" value="F:nucleic acid binding"/>
    <property type="evidence" value="ECO:0007669"/>
    <property type="project" value="InterPro"/>
</dbReference>
<dbReference type="PANTHER" id="PTHR30008:SF0">
    <property type="entry name" value="EXODEOXYRIBONUCLEASE 7 LARGE SUBUNIT"/>
    <property type="match status" value="1"/>
</dbReference>
<dbReference type="EMBL" id="CP013189">
    <property type="protein sequence ID" value="ALO45885.1"/>
    <property type="molecule type" value="Genomic_DNA"/>
</dbReference>
<dbReference type="InterPro" id="IPR003753">
    <property type="entry name" value="Exonuc_VII_L"/>
</dbReference>
<keyword evidence="7" id="KW-0175">Coiled coil</keyword>
<evidence type="ECO:0000256" key="7">
    <source>
        <dbReference type="SAM" id="Coils"/>
    </source>
</evidence>
<comment type="function">
    <text evidence="5">Bidirectionally degrades single-stranded DNA into large acid-insoluble oligonucleotides, which are then degraded further into small acid-soluble oligonucleotides.</text>
</comment>
<dbReference type="PANTHER" id="PTHR30008">
    <property type="entry name" value="EXODEOXYRIBONUCLEASE 7 LARGE SUBUNIT"/>
    <property type="match status" value="1"/>
</dbReference>
<evidence type="ECO:0000259" key="8">
    <source>
        <dbReference type="Pfam" id="PF02601"/>
    </source>
</evidence>
<dbReference type="KEGG" id="pspi:PS2015_1226"/>
<evidence type="ECO:0000256" key="3">
    <source>
        <dbReference type="ARBA" id="ARBA00022801"/>
    </source>
</evidence>
<name>A0A0S2KC58_9GAMM</name>
<evidence type="ECO:0000256" key="5">
    <source>
        <dbReference type="HAMAP-Rule" id="MF_00378"/>
    </source>
</evidence>
<evidence type="ECO:0000256" key="4">
    <source>
        <dbReference type="ARBA" id="ARBA00022839"/>
    </source>
</evidence>
<keyword evidence="11" id="KW-1185">Reference proteome</keyword>
<dbReference type="GO" id="GO:0005737">
    <property type="term" value="C:cytoplasm"/>
    <property type="evidence" value="ECO:0007669"/>
    <property type="project" value="UniProtKB-SubCell"/>
</dbReference>
<reference evidence="10 11" key="1">
    <citation type="submission" date="2015-11" db="EMBL/GenBank/DDBJ databases">
        <authorList>
            <person name="Zhang Y."/>
            <person name="Guo Z."/>
        </authorList>
    </citation>
    <scope>NUCLEOTIDE SEQUENCE [LARGE SCALE GENOMIC DNA]</scope>
    <source>
        <strain evidence="10 11">KCTC 32221</strain>
    </source>
</reference>
<dbReference type="CDD" id="cd04489">
    <property type="entry name" value="ExoVII_LU_OBF"/>
    <property type="match status" value="1"/>
</dbReference>
<feature type="coiled-coil region" evidence="7">
    <location>
        <begin position="279"/>
        <end position="338"/>
    </location>
</feature>
<dbReference type="STRING" id="1249552.PS2015_1226"/>
<dbReference type="GO" id="GO:0006308">
    <property type="term" value="P:DNA catabolic process"/>
    <property type="evidence" value="ECO:0007669"/>
    <property type="project" value="UniProtKB-UniRule"/>
</dbReference>
<sequence length="413" mass="45353">MIKPSATPSPEQSVLSVSTLNRLARSLLEDCFPAVTVEGEISNLAMPGSGHWYLTLKDEQAQIRCAMFRNRNATVRLRPTNGMQVLVKGKLSLYEGRGDYQLILESMQDAGAGALQRAFEALKQKLADEGLFDPQGKQALPRKTRHIAVITSPAGAVLHDIISVLSRRDPTLKVTVIPVPVQGADSPDAITKALQSANALRDRLAIDVVLLARGGGSLEDLQAFNSETVARAIAISSLPVVSAVGHETDVSIADFVADVRAPTPSAAAELLSADQSILLRQLEQFSQRLLRQMTALLNQRQQQLDWLRRRLQHPGRRLQDQSQQLGQLEQRLIRAVRRMIEQRQLKLQMLARNLDNISPLQTLQRGYSITRNEPNGVLTSVTQASEGDTILTRLSDGEIVSTVTQVIRGGTHE</sequence>
<dbReference type="GO" id="GO:0008855">
    <property type="term" value="F:exodeoxyribonuclease VII activity"/>
    <property type="evidence" value="ECO:0007669"/>
    <property type="project" value="UniProtKB-UniRule"/>
</dbReference>
<keyword evidence="2 5" id="KW-0540">Nuclease</keyword>
<dbReference type="NCBIfam" id="TIGR00237">
    <property type="entry name" value="xseA"/>
    <property type="match status" value="1"/>
</dbReference>
<dbReference type="InterPro" id="IPR025824">
    <property type="entry name" value="OB-fold_nuc-bd_dom"/>
</dbReference>
<dbReference type="OrthoDB" id="9802795at2"/>
<keyword evidence="1 5" id="KW-0963">Cytoplasm</keyword>
<evidence type="ECO:0000256" key="1">
    <source>
        <dbReference type="ARBA" id="ARBA00022490"/>
    </source>
</evidence>
<dbReference type="Pfam" id="PF13742">
    <property type="entry name" value="tRNA_anti_2"/>
    <property type="match status" value="1"/>
</dbReference>
<dbReference type="Pfam" id="PF02601">
    <property type="entry name" value="Exonuc_VII_L"/>
    <property type="match status" value="1"/>
</dbReference>
<comment type="similarity">
    <text evidence="5 6">Belongs to the XseA family.</text>
</comment>
<evidence type="ECO:0000313" key="10">
    <source>
        <dbReference type="EMBL" id="ALO45885.1"/>
    </source>
</evidence>
<accession>A0A0S2KC58</accession>
<organism evidence="10 11">
    <name type="scientific">Pseudohongiella spirulinae</name>
    <dbReference type="NCBI Taxonomy" id="1249552"/>
    <lineage>
        <taxon>Bacteria</taxon>
        <taxon>Pseudomonadati</taxon>
        <taxon>Pseudomonadota</taxon>
        <taxon>Gammaproteobacteria</taxon>
        <taxon>Pseudomonadales</taxon>
        <taxon>Pseudohongiellaceae</taxon>
        <taxon>Pseudohongiella</taxon>
    </lineage>
</organism>
<dbReference type="Proteomes" id="UP000065641">
    <property type="component" value="Chromosome"/>
</dbReference>
<evidence type="ECO:0000259" key="9">
    <source>
        <dbReference type="Pfam" id="PF13742"/>
    </source>
</evidence>
<feature type="domain" description="Exonuclease VII large subunit C-terminal" evidence="8">
    <location>
        <begin position="131"/>
        <end position="351"/>
    </location>
</feature>
<dbReference type="RefSeq" id="WP_058021380.1">
    <property type="nucleotide sequence ID" value="NZ_CP013189.1"/>
</dbReference>
<dbReference type="EC" id="3.1.11.6" evidence="5"/>
<dbReference type="GO" id="GO:0009318">
    <property type="term" value="C:exodeoxyribonuclease VII complex"/>
    <property type="evidence" value="ECO:0007669"/>
    <property type="project" value="UniProtKB-UniRule"/>
</dbReference>
<comment type="catalytic activity">
    <reaction evidence="5 6">
        <text>Exonucleolytic cleavage in either 5'- to 3'- or 3'- to 5'-direction to yield nucleoside 5'-phosphates.</text>
        <dbReference type="EC" id="3.1.11.6"/>
    </reaction>
</comment>
<evidence type="ECO:0000256" key="2">
    <source>
        <dbReference type="ARBA" id="ARBA00022722"/>
    </source>
</evidence>
<keyword evidence="3 5" id="KW-0378">Hydrolase</keyword>
<dbReference type="InterPro" id="IPR020579">
    <property type="entry name" value="Exonuc_VII_lsu_C"/>
</dbReference>
<evidence type="ECO:0000313" key="11">
    <source>
        <dbReference type="Proteomes" id="UP000065641"/>
    </source>
</evidence>
<comment type="subunit">
    <text evidence="5">Heterooligomer composed of large and small subunits.</text>
</comment>
<dbReference type="PATRIC" id="fig|1249552.3.peg.1231"/>
<protein>
    <recommendedName>
        <fullName evidence="5">Exodeoxyribonuclease 7 large subunit</fullName>
        <ecNumber evidence="5">3.1.11.6</ecNumber>
    </recommendedName>
    <alternativeName>
        <fullName evidence="5">Exodeoxyribonuclease VII large subunit</fullName>
        <shortName evidence="5">Exonuclease VII large subunit</shortName>
    </alternativeName>
</protein>
<evidence type="ECO:0000256" key="6">
    <source>
        <dbReference type="RuleBase" id="RU004355"/>
    </source>
</evidence>
<feature type="domain" description="OB-fold nucleic acid binding" evidence="9">
    <location>
        <begin position="15"/>
        <end position="108"/>
    </location>
</feature>
<comment type="subcellular location">
    <subcellularLocation>
        <location evidence="5 6">Cytoplasm</location>
    </subcellularLocation>
</comment>